<dbReference type="Proteomes" id="UP000429607">
    <property type="component" value="Unassembled WGS sequence"/>
</dbReference>
<accession>A0A6A3L9H2</accession>
<dbReference type="EMBL" id="QXFT01002440">
    <property type="protein sequence ID" value="KAE9298227.1"/>
    <property type="molecule type" value="Genomic_DNA"/>
</dbReference>
<dbReference type="EMBL" id="QXFU01001146">
    <property type="protein sequence ID" value="KAE9009465.1"/>
    <property type="molecule type" value="Genomic_DNA"/>
</dbReference>
<evidence type="ECO:0000313" key="3">
    <source>
        <dbReference type="EMBL" id="KAE9298227.1"/>
    </source>
</evidence>
<proteinExistence type="predicted"/>
<dbReference type="Proteomes" id="UP000435112">
    <property type="component" value="Unassembled WGS sequence"/>
</dbReference>
<evidence type="ECO:0000313" key="1">
    <source>
        <dbReference type="EMBL" id="KAE9009465.1"/>
    </source>
</evidence>
<evidence type="ECO:0000313" key="4">
    <source>
        <dbReference type="Proteomes" id="UP000429607"/>
    </source>
</evidence>
<dbReference type="EMBL" id="QXFV01001112">
    <property type="protein sequence ID" value="KAE9014835.1"/>
    <property type="molecule type" value="Genomic_DNA"/>
</dbReference>
<comment type="caution">
    <text evidence="2">The sequence shown here is derived from an EMBL/GenBank/DDBJ whole genome shotgun (WGS) entry which is preliminary data.</text>
</comment>
<evidence type="ECO:0000313" key="5">
    <source>
        <dbReference type="Proteomes" id="UP000434957"/>
    </source>
</evidence>
<dbReference type="OrthoDB" id="10271590at2759"/>
<dbReference type="AlphaFoldDB" id="A0A6A3L9H2"/>
<evidence type="ECO:0000313" key="2">
    <source>
        <dbReference type="EMBL" id="KAE9014835.1"/>
    </source>
</evidence>
<gene>
    <name evidence="2" type="ORF">PR001_g15038</name>
    <name evidence="1" type="ORF">PR002_g15609</name>
    <name evidence="3" type="ORF">PR003_g23298</name>
</gene>
<evidence type="ECO:0000313" key="6">
    <source>
        <dbReference type="Proteomes" id="UP000435112"/>
    </source>
</evidence>
<dbReference type="Proteomes" id="UP000434957">
    <property type="component" value="Unassembled WGS sequence"/>
</dbReference>
<organism evidence="2 4">
    <name type="scientific">Phytophthora rubi</name>
    <dbReference type="NCBI Taxonomy" id="129364"/>
    <lineage>
        <taxon>Eukaryota</taxon>
        <taxon>Sar</taxon>
        <taxon>Stramenopiles</taxon>
        <taxon>Oomycota</taxon>
        <taxon>Peronosporomycetes</taxon>
        <taxon>Peronosporales</taxon>
        <taxon>Peronosporaceae</taxon>
        <taxon>Phytophthora</taxon>
    </lineage>
</organism>
<protein>
    <submittedName>
        <fullName evidence="2">Uncharacterized protein</fullName>
    </submittedName>
</protein>
<reference evidence="4 6" key="1">
    <citation type="submission" date="2018-09" db="EMBL/GenBank/DDBJ databases">
        <title>Genomic investigation of the strawberry pathogen Phytophthora fragariae indicates pathogenicity is determined by transcriptional variation in three key races.</title>
        <authorList>
            <person name="Adams T.M."/>
            <person name="Armitage A.D."/>
            <person name="Sobczyk M.K."/>
            <person name="Bates H.J."/>
            <person name="Dunwell J.M."/>
            <person name="Nellist C.F."/>
            <person name="Harrison R.J."/>
        </authorList>
    </citation>
    <scope>NUCLEOTIDE SEQUENCE [LARGE SCALE GENOMIC DNA]</scope>
    <source>
        <strain evidence="2 4">SCRP249</strain>
        <strain evidence="1 6">SCRP324</strain>
        <strain evidence="3 5">SCRP333</strain>
    </source>
</reference>
<sequence length="57" mass="6115">MSGIACSLTCSAVSTLPSPSPHPFTRMFQSWAASPHFQARCTVPPAPLYLHSSAVQR</sequence>
<name>A0A6A3L9H2_9STRA</name>
<keyword evidence="5" id="KW-1185">Reference proteome</keyword>